<keyword evidence="1" id="KW-0472">Membrane</keyword>
<organism evidence="2 3">
    <name type="scientific">Flavobacterium chungnamense</name>
    <dbReference type="NCBI Taxonomy" id="706182"/>
    <lineage>
        <taxon>Bacteria</taxon>
        <taxon>Pseudomonadati</taxon>
        <taxon>Bacteroidota</taxon>
        <taxon>Flavobacteriia</taxon>
        <taxon>Flavobacteriales</taxon>
        <taxon>Flavobacteriaceae</taxon>
        <taxon>Flavobacterium</taxon>
    </lineage>
</organism>
<feature type="transmembrane region" description="Helical" evidence="1">
    <location>
        <begin position="6"/>
        <end position="28"/>
    </location>
</feature>
<keyword evidence="1" id="KW-0812">Transmembrane</keyword>
<keyword evidence="3" id="KW-1185">Reference proteome</keyword>
<evidence type="ECO:0000313" key="2">
    <source>
        <dbReference type="EMBL" id="GAA4048348.1"/>
    </source>
</evidence>
<evidence type="ECO:0000313" key="3">
    <source>
        <dbReference type="Proteomes" id="UP001500426"/>
    </source>
</evidence>
<proteinExistence type="predicted"/>
<gene>
    <name evidence="2" type="ORF">GCM10022388_12430</name>
</gene>
<keyword evidence="1" id="KW-1133">Transmembrane helix</keyword>
<dbReference type="Proteomes" id="UP001500426">
    <property type="component" value="Unassembled WGS sequence"/>
</dbReference>
<dbReference type="EMBL" id="BAABCS010000014">
    <property type="protein sequence ID" value="GAA4048348.1"/>
    <property type="molecule type" value="Genomic_DNA"/>
</dbReference>
<comment type="caution">
    <text evidence="2">The sequence shown here is derived from an EMBL/GenBank/DDBJ whole genome shotgun (WGS) entry which is preliminary data.</text>
</comment>
<name>A0ABP7UQN8_9FLAO</name>
<protein>
    <submittedName>
        <fullName evidence="2">Uncharacterized protein</fullName>
    </submittedName>
</protein>
<sequence length="90" mass="10515">MEQNVYLLGLFGNLIVGIVSFYLIIILLNKIEIPKMVRKISNFIIMTFGIISILSFLFGPFEDKCYNWNHPFDTKNSKKEIEFFSTSNEK</sequence>
<feature type="transmembrane region" description="Helical" evidence="1">
    <location>
        <begin position="40"/>
        <end position="61"/>
    </location>
</feature>
<reference evidence="3" key="1">
    <citation type="journal article" date="2019" name="Int. J. Syst. Evol. Microbiol.">
        <title>The Global Catalogue of Microorganisms (GCM) 10K type strain sequencing project: providing services to taxonomists for standard genome sequencing and annotation.</title>
        <authorList>
            <consortium name="The Broad Institute Genomics Platform"/>
            <consortium name="The Broad Institute Genome Sequencing Center for Infectious Disease"/>
            <person name="Wu L."/>
            <person name="Ma J."/>
        </authorList>
    </citation>
    <scope>NUCLEOTIDE SEQUENCE [LARGE SCALE GENOMIC DNA]</scope>
    <source>
        <strain evidence="3">JCM 17068</strain>
    </source>
</reference>
<evidence type="ECO:0000256" key="1">
    <source>
        <dbReference type="SAM" id="Phobius"/>
    </source>
</evidence>
<accession>A0ABP7UQN8</accession>